<evidence type="ECO:0000313" key="3">
    <source>
        <dbReference type="Proteomes" id="UP000288086"/>
    </source>
</evidence>
<keyword evidence="3" id="KW-1185">Reference proteome</keyword>
<sequence length="251" mass="28246">MFFRVFFSLLDKKYFSDRFDNGSSIQVFFTLLLVFLMLPALVQAIPLTVIVHGVEEEGHKNIMASIKIALQQENPNLTLRHIRRLHKAAPEQIVKALAPFGYYSVEVKDGGSLTKDDNGWHAVYEVIPGEPTLVEQVNIEVTGPGEDEEVFQNLKKKFPLKKGTQLNDTVYEKGKKNILSAALRNGYIKTGFTTNKILVRHKEHRAEIQLTLDTGPLFFSERPSVIRTSSCLRCLIATSLTVRVMSTPSAL</sequence>
<protein>
    <submittedName>
        <fullName evidence="2">Translocation and assembly module TamA</fullName>
    </submittedName>
</protein>
<dbReference type="InterPro" id="IPR035243">
    <property type="entry name" value="TamA_POTRA_Dom_1"/>
</dbReference>
<gene>
    <name evidence="2" type="ORF">VT98_12951</name>
</gene>
<comment type="caution">
    <text evidence="2">The sequence shown here is derived from an EMBL/GenBank/DDBJ whole genome shotgun (WGS) entry which is preliminary data.</text>
</comment>
<dbReference type="Proteomes" id="UP000288086">
    <property type="component" value="Unassembled WGS sequence"/>
</dbReference>
<dbReference type="Gene3D" id="3.10.20.310">
    <property type="entry name" value="membrane protein fhac"/>
    <property type="match status" value="2"/>
</dbReference>
<dbReference type="EMBL" id="MTKP01000295">
    <property type="protein sequence ID" value="RWX46089.1"/>
    <property type="molecule type" value="Genomic_DNA"/>
</dbReference>
<dbReference type="Pfam" id="PF17243">
    <property type="entry name" value="POTRA_TamA_1"/>
    <property type="match status" value="1"/>
</dbReference>
<accession>A0A444IYZ4</accession>
<reference evidence="2 3" key="1">
    <citation type="submission" date="2017-01" db="EMBL/GenBank/DDBJ databases">
        <title>The cable genome- insights into the physiology and evolution of filamentous bacteria capable of sulfide oxidation via long distance electron transfer.</title>
        <authorList>
            <person name="Schreiber L."/>
            <person name="Bjerg J.T."/>
            <person name="Boggild A."/>
            <person name="Van De Vossenberg J."/>
            <person name="Meysman F."/>
            <person name="Nielsen L.P."/>
            <person name="Schramm A."/>
            <person name="Kjeldsen K.U."/>
        </authorList>
    </citation>
    <scope>NUCLEOTIDE SEQUENCE [LARGE SCALE GENOMIC DNA]</scope>
    <source>
        <strain evidence="2">A1</strain>
    </source>
</reference>
<name>A0A444IYZ4_9BACT</name>
<feature type="domain" description="TamA POTRA" evidence="1">
    <location>
        <begin position="50"/>
        <end position="127"/>
    </location>
</feature>
<dbReference type="AlphaFoldDB" id="A0A444IYZ4"/>
<evidence type="ECO:0000313" key="2">
    <source>
        <dbReference type="EMBL" id="RWX46089.1"/>
    </source>
</evidence>
<evidence type="ECO:0000259" key="1">
    <source>
        <dbReference type="Pfam" id="PF17243"/>
    </source>
</evidence>
<organism evidence="2 3">
    <name type="scientific">Candidatus Electrothrix communis</name>
    <dbReference type="NCBI Taxonomy" id="1859133"/>
    <lineage>
        <taxon>Bacteria</taxon>
        <taxon>Pseudomonadati</taxon>
        <taxon>Thermodesulfobacteriota</taxon>
        <taxon>Desulfobulbia</taxon>
        <taxon>Desulfobulbales</taxon>
        <taxon>Desulfobulbaceae</taxon>
        <taxon>Candidatus Electrothrix</taxon>
    </lineage>
</organism>
<proteinExistence type="predicted"/>